<keyword evidence="4" id="KW-0235">DNA replication</keyword>
<evidence type="ECO:0000256" key="1">
    <source>
        <dbReference type="ARBA" id="ARBA00004123"/>
    </source>
</evidence>
<feature type="domain" description="Origin recognition complex subunit 4 C-terminal" evidence="7">
    <location>
        <begin position="146"/>
        <end position="366"/>
    </location>
</feature>
<dbReference type="InterPro" id="IPR032705">
    <property type="entry name" value="ORC4_C"/>
</dbReference>
<name>A0A182J7M8_ANOAO</name>
<accession>A0A182J7M8</accession>
<keyword evidence="5" id="KW-0238">DNA-binding</keyword>
<evidence type="ECO:0000256" key="2">
    <source>
        <dbReference type="ARBA" id="ARBA00005334"/>
    </source>
</evidence>
<sequence>LPQQTFHRNTLIVYLNGLIHTDDRQALKSATAQMNLENAVDGQVFGSFAENLAFLLECLKAGDRKKSKSVIFLLEEFDLFCSHHNQTLLYNLFDVAQSAQAPICVVGITARLDVIEMLEKRVKSRFSHRQIFLFPPENDFEGRVELFVELLKLPTEQDLRKREAAVTAIPKEALHNDELVLLRNLFDPCQYRFSAKWVTQWNRHINALAKNAAVQTVLKDIYDFEAIEGPFRTLLLELVSQLDEEHPAITVEWIQQLGHSYESDDKVALVAGLSVLEICLLVAMKHHSEIYDRDPFNFEMILTRYAKFANSSSSMQNIERAVVLKAFEHLKNLELIAPLMAGSSKVQKEYQLHRLLLTYGQINQAVQRMQFLPTEISQVLLSSAMKLLVLLGLICYAFGSESPGFFIKLSKSVPRIGRRGDLENFFLKQSKSVPRIGRRAGGYHMESSSPEESGASWFERYMKTVKRHSMGGTLGSDDSGKAYKKIRPLDLNHIIDILSDDLFFGSDLKFISWDVLDEALEEDPELLRKLESLARDKEVQQLRKMLGEHGEEQVQYVPIDRNEINGASSRAYMYRLDRADPNKERIEYQQ</sequence>
<dbReference type="PANTHER" id="PTHR12087">
    <property type="entry name" value="ORIGIN RECOGNITION COMPLEX SUBUNIT 4"/>
    <property type="match status" value="1"/>
</dbReference>
<dbReference type="PANTHER" id="PTHR12087:SF0">
    <property type="entry name" value="ORIGIN RECOGNITION COMPLEX SUBUNIT 4"/>
    <property type="match status" value="1"/>
</dbReference>
<keyword evidence="6" id="KW-0539">Nucleus</keyword>
<dbReference type="STRING" id="41427.A0A182J7M8"/>
<organism evidence="8">
    <name type="scientific">Anopheles atroparvus</name>
    <name type="common">European mosquito</name>
    <dbReference type="NCBI Taxonomy" id="41427"/>
    <lineage>
        <taxon>Eukaryota</taxon>
        <taxon>Metazoa</taxon>
        <taxon>Ecdysozoa</taxon>
        <taxon>Arthropoda</taxon>
        <taxon>Hexapoda</taxon>
        <taxon>Insecta</taxon>
        <taxon>Pterygota</taxon>
        <taxon>Neoptera</taxon>
        <taxon>Endopterygota</taxon>
        <taxon>Diptera</taxon>
        <taxon>Nematocera</taxon>
        <taxon>Culicoidea</taxon>
        <taxon>Culicidae</taxon>
        <taxon>Anophelinae</taxon>
        <taxon>Anopheles</taxon>
    </lineage>
</organism>
<evidence type="ECO:0000259" key="7">
    <source>
        <dbReference type="Pfam" id="PF14629"/>
    </source>
</evidence>
<reference evidence="8" key="1">
    <citation type="submission" date="2022-08" db="UniProtKB">
        <authorList>
            <consortium name="EnsemblMetazoa"/>
        </authorList>
    </citation>
    <scope>IDENTIFICATION</scope>
    <source>
        <strain evidence="8">EBRO</strain>
    </source>
</reference>
<dbReference type="GO" id="GO:0003688">
    <property type="term" value="F:DNA replication origin binding"/>
    <property type="evidence" value="ECO:0007669"/>
    <property type="project" value="TreeGrafter"/>
</dbReference>
<comment type="subcellular location">
    <subcellularLocation>
        <location evidence="1">Nucleus</location>
    </subcellularLocation>
</comment>
<dbReference type="InterPro" id="IPR027417">
    <property type="entry name" value="P-loop_NTPase"/>
</dbReference>
<dbReference type="Pfam" id="PF14629">
    <property type="entry name" value="ORC4_C"/>
    <property type="match status" value="1"/>
</dbReference>
<evidence type="ECO:0000256" key="5">
    <source>
        <dbReference type="ARBA" id="ARBA00023125"/>
    </source>
</evidence>
<dbReference type="GO" id="GO:0006270">
    <property type="term" value="P:DNA replication initiation"/>
    <property type="evidence" value="ECO:0007669"/>
    <property type="project" value="TreeGrafter"/>
</dbReference>
<dbReference type="VEuPathDB" id="VectorBase:AATE012911"/>
<dbReference type="Gene3D" id="3.40.50.300">
    <property type="entry name" value="P-loop containing nucleotide triphosphate hydrolases"/>
    <property type="match status" value="1"/>
</dbReference>
<dbReference type="AlphaFoldDB" id="A0A182J7M8"/>
<evidence type="ECO:0000313" key="8">
    <source>
        <dbReference type="EnsemblMetazoa" id="AATE012911-PA.1"/>
    </source>
</evidence>
<evidence type="ECO:0000256" key="4">
    <source>
        <dbReference type="ARBA" id="ARBA00022705"/>
    </source>
</evidence>
<dbReference type="GO" id="GO:0005664">
    <property type="term" value="C:nuclear origin of replication recognition complex"/>
    <property type="evidence" value="ECO:0007669"/>
    <property type="project" value="TreeGrafter"/>
</dbReference>
<dbReference type="SUPFAM" id="SSF52540">
    <property type="entry name" value="P-loop containing nucleoside triphosphate hydrolases"/>
    <property type="match status" value="1"/>
</dbReference>
<protein>
    <recommendedName>
        <fullName evidence="3">Origin recognition complex subunit 4</fullName>
    </recommendedName>
</protein>
<dbReference type="EnsemblMetazoa" id="AATE012911-RA">
    <property type="protein sequence ID" value="AATE012911-PA.1"/>
    <property type="gene ID" value="AATE012911"/>
</dbReference>
<dbReference type="InterPro" id="IPR016527">
    <property type="entry name" value="ORC4"/>
</dbReference>
<evidence type="ECO:0000256" key="3">
    <source>
        <dbReference type="ARBA" id="ARBA00019083"/>
    </source>
</evidence>
<proteinExistence type="inferred from homology"/>
<comment type="similarity">
    <text evidence="2">Belongs to the ORC4 family.</text>
</comment>
<evidence type="ECO:0000256" key="6">
    <source>
        <dbReference type="ARBA" id="ARBA00023242"/>
    </source>
</evidence>